<dbReference type="SMART" id="SM00208">
    <property type="entry name" value="TNFR"/>
    <property type="match status" value="2"/>
</dbReference>
<evidence type="ECO:0000256" key="9">
    <source>
        <dbReference type="SAM" id="Phobius"/>
    </source>
</evidence>
<keyword evidence="2" id="KW-0677">Repeat</keyword>
<comment type="caution">
    <text evidence="11">The sequence shown here is derived from an EMBL/GenBank/DDBJ whole genome shotgun (WGS) entry which is preliminary data.</text>
</comment>
<evidence type="ECO:0000256" key="6">
    <source>
        <dbReference type="ARBA" id="ARBA00023180"/>
    </source>
</evidence>
<dbReference type="SUPFAM" id="SSF47986">
    <property type="entry name" value="DEATH domain"/>
    <property type="match status" value="1"/>
</dbReference>
<dbReference type="Gene3D" id="1.10.533.10">
    <property type="entry name" value="Death Domain, Fas"/>
    <property type="match status" value="1"/>
</dbReference>
<feature type="region of interest" description="Disordered" evidence="8">
    <location>
        <begin position="403"/>
        <end position="423"/>
    </location>
</feature>
<dbReference type="InterPro" id="IPR001368">
    <property type="entry name" value="TNFR/NGFR_Cys_rich_reg"/>
</dbReference>
<dbReference type="EMBL" id="CALNXJ010000013">
    <property type="protein sequence ID" value="CAH3112661.1"/>
    <property type="molecule type" value="Genomic_DNA"/>
</dbReference>
<evidence type="ECO:0000259" key="10">
    <source>
        <dbReference type="PROSITE" id="PS50050"/>
    </source>
</evidence>
<evidence type="ECO:0000256" key="8">
    <source>
        <dbReference type="SAM" id="MobiDB-lite"/>
    </source>
</evidence>
<dbReference type="PANTHER" id="PTHR46330">
    <property type="entry name" value="TUMOR NECROSIS FACTOR RECEPTOR SUPERFAMILY MEMBER 10B"/>
    <property type="match status" value="1"/>
</dbReference>
<feature type="repeat" description="TNFR-Cys" evidence="7">
    <location>
        <begin position="93"/>
        <end position="132"/>
    </location>
</feature>
<evidence type="ECO:0000256" key="5">
    <source>
        <dbReference type="ARBA" id="ARBA00023170"/>
    </source>
</evidence>
<dbReference type="Gene3D" id="2.10.50.10">
    <property type="entry name" value="Tumor Necrosis Factor Receptor, subunit A, domain 2"/>
    <property type="match status" value="1"/>
</dbReference>
<sequence length="455" mass="50264">MEECIKCDTYSNCLPGRSKKITKCTIFSGHTCDGCEDGYYHHQGVGCDKCSPKCDAMTEDEIQACKTEHNRVCAPKRVLPKTPPAFSNVKKDGCEEGYYYRQDVGCDKCSPKCDATTEDEIQACTTKQNRVCAPKRVLPKNPPILSNDSKGSHPNNTTNDKDDEIPLIGPERGESKTNQPQEENLIVGKLWPWLLLVVMVVLMVTSIGLYKRSRRNRPTQPEGDVNTQNTEENIASREQTIPLITEGGVDAHDTRETFSLGPRHELEMALGGVDAPEPSSEELGRQKGLDRPIKTLRIKEKKQIMIFLSGKDTGGYFYWQSVAEELGFQNESRGWEGAQNPIESLLKAFGEKEGSTIRGLIEAIRKAGLTLCASQLEDKFDTPRNDTTDSVHKTLVQIEVNDNSTSVDIPSDPCKEDGATESVEGEINNKADSVINVPKYAGEETDANDIADTAV</sequence>
<dbReference type="PANTHER" id="PTHR46330:SF6">
    <property type="entry name" value="HEMATOPOIETIC DEATH RECEPTOR-RELATED"/>
    <property type="match status" value="1"/>
</dbReference>
<dbReference type="AlphaFoldDB" id="A0AAU9WF71"/>
<accession>A0AAU9WF71</accession>
<feature type="domain" description="TNFR-Cys" evidence="10">
    <location>
        <begin position="93"/>
        <end position="132"/>
    </location>
</feature>
<dbReference type="Proteomes" id="UP001159428">
    <property type="component" value="Unassembled WGS sequence"/>
</dbReference>
<keyword evidence="4" id="KW-1015">Disulfide bond</keyword>
<comment type="subcellular location">
    <subcellularLocation>
        <location evidence="1">Membrane</location>
    </subcellularLocation>
</comment>
<keyword evidence="6" id="KW-0325">Glycoprotein</keyword>
<dbReference type="GO" id="GO:0016020">
    <property type="term" value="C:membrane"/>
    <property type="evidence" value="ECO:0007669"/>
    <property type="project" value="UniProtKB-SubCell"/>
</dbReference>
<evidence type="ECO:0000313" key="11">
    <source>
        <dbReference type="EMBL" id="CAH3112661.1"/>
    </source>
</evidence>
<feature type="transmembrane region" description="Helical" evidence="9">
    <location>
        <begin position="190"/>
        <end position="210"/>
    </location>
</feature>
<feature type="region of interest" description="Disordered" evidence="8">
    <location>
        <begin position="135"/>
        <end position="180"/>
    </location>
</feature>
<dbReference type="PROSITE" id="PS50050">
    <property type="entry name" value="TNFR_NGFR_2"/>
    <property type="match status" value="1"/>
</dbReference>
<dbReference type="PROSITE" id="PS00652">
    <property type="entry name" value="TNFR_NGFR_1"/>
    <property type="match status" value="1"/>
</dbReference>
<evidence type="ECO:0000256" key="1">
    <source>
        <dbReference type="ARBA" id="ARBA00004370"/>
    </source>
</evidence>
<keyword evidence="9" id="KW-1133">Transmembrane helix</keyword>
<evidence type="ECO:0000256" key="3">
    <source>
        <dbReference type="ARBA" id="ARBA00023136"/>
    </source>
</evidence>
<dbReference type="SUPFAM" id="SSF57184">
    <property type="entry name" value="Growth factor receptor domain"/>
    <property type="match status" value="1"/>
</dbReference>
<keyword evidence="9" id="KW-0812">Transmembrane</keyword>
<organism evidence="11 12">
    <name type="scientific">Pocillopora meandrina</name>
    <dbReference type="NCBI Taxonomy" id="46732"/>
    <lineage>
        <taxon>Eukaryota</taxon>
        <taxon>Metazoa</taxon>
        <taxon>Cnidaria</taxon>
        <taxon>Anthozoa</taxon>
        <taxon>Hexacorallia</taxon>
        <taxon>Scleractinia</taxon>
        <taxon>Astrocoeniina</taxon>
        <taxon>Pocilloporidae</taxon>
        <taxon>Pocillopora</taxon>
    </lineage>
</organism>
<feature type="compositionally biased region" description="Polar residues" evidence="8">
    <location>
        <begin position="144"/>
        <end position="158"/>
    </location>
</feature>
<keyword evidence="12" id="KW-1185">Reference proteome</keyword>
<evidence type="ECO:0000256" key="7">
    <source>
        <dbReference type="PROSITE-ProRule" id="PRU00206"/>
    </source>
</evidence>
<keyword evidence="5" id="KW-0675">Receptor</keyword>
<evidence type="ECO:0000313" key="12">
    <source>
        <dbReference type="Proteomes" id="UP001159428"/>
    </source>
</evidence>
<keyword evidence="3 9" id="KW-0472">Membrane</keyword>
<gene>
    <name evidence="11" type="ORF">PMEA_00004597</name>
</gene>
<comment type="caution">
    <text evidence="7">Lacks conserved residue(s) required for the propagation of feature annotation.</text>
</comment>
<proteinExistence type="predicted"/>
<evidence type="ECO:0000256" key="2">
    <source>
        <dbReference type="ARBA" id="ARBA00022737"/>
    </source>
</evidence>
<protein>
    <recommendedName>
        <fullName evidence="10">TNFR-Cys domain-containing protein</fullName>
    </recommendedName>
</protein>
<dbReference type="InterPro" id="IPR011029">
    <property type="entry name" value="DEATH-like_dom_sf"/>
</dbReference>
<name>A0AAU9WF71_9CNID</name>
<evidence type="ECO:0000256" key="4">
    <source>
        <dbReference type="ARBA" id="ARBA00023157"/>
    </source>
</evidence>
<dbReference type="InterPro" id="IPR009030">
    <property type="entry name" value="Growth_fac_rcpt_cys_sf"/>
</dbReference>
<reference evidence="11 12" key="1">
    <citation type="submission" date="2022-05" db="EMBL/GenBank/DDBJ databases">
        <authorList>
            <consortium name="Genoscope - CEA"/>
            <person name="William W."/>
        </authorList>
    </citation>
    <scope>NUCLEOTIDE SEQUENCE [LARGE SCALE GENOMIC DNA]</scope>
</reference>
<dbReference type="InterPro" id="IPR052491">
    <property type="entry name" value="TNFRSF10"/>
</dbReference>